<dbReference type="InterPro" id="IPR018929">
    <property type="entry name" value="DUF2510"/>
</dbReference>
<evidence type="ECO:0000313" key="5">
    <source>
        <dbReference type="Proteomes" id="UP001500016"/>
    </source>
</evidence>
<keyword evidence="2" id="KW-0812">Transmembrane</keyword>
<feature type="compositionally biased region" description="Pro residues" evidence="1">
    <location>
        <begin position="41"/>
        <end position="59"/>
    </location>
</feature>
<evidence type="ECO:0000256" key="1">
    <source>
        <dbReference type="SAM" id="MobiDB-lite"/>
    </source>
</evidence>
<feature type="region of interest" description="Disordered" evidence="1">
    <location>
        <begin position="267"/>
        <end position="297"/>
    </location>
</feature>
<keyword evidence="2" id="KW-0472">Membrane</keyword>
<proteinExistence type="predicted"/>
<comment type="caution">
    <text evidence="4">The sequence shown here is derived from an EMBL/GenBank/DDBJ whole genome shotgun (WGS) entry which is preliminary data.</text>
</comment>
<evidence type="ECO:0000256" key="2">
    <source>
        <dbReference type="SAM" id="Phobius"/>
    </source>
</evidence>
<name>A0ABN2X0H7_9ACTN</name>
<dbReference type="RefSeq" id="WP_344535452.1">
    <property type="nucleotide sequence ID" value="NZ_BAAAPE010000028.1"/>
</dbReference>
<gene>
    <name evidence="4" type="ORF">GCM10009801_76360</name>
</gene>
<evidence type="ECO:0000259" key="3">
    <source>
        <dbReference type="Pfam" id="PF10708"/>
    </source>
</evidence>
<accession>A0ABN2X0H7</accession>
<sequence length="297" mass="31429">MTTPPGWYPDPGQIPGHPPQERWWDGSAWTENRRPAAGFPAVPPTQPPTRPPASPPPGSPGRGRGPLIAGLVGAVVLVAALTVGAVLLLGGEDDDSGDESKARPRSSQSGKPPRPSEEEPESSTPPGAPKVNPAIGVHLPKLKGWERVKDSGGTAVTTRPYDCPGAKGKVCMRGGSTILTSPGGTAVRRTAEADIGMHARSAYSRDSYGGITSRQVIKKGKVTVAGKDGYRVRWKIENKRKPDAYVESVAFKHPDGTGRTLLVRTSLDIHEDAPGPREMDTLVDGVRKGHPDDYDTA</sequence>
<organism evidence="4 5">
    <name type="scientific">Streptomyces albiaxialis</name>
    <dbReference type="NCBI Taxonomy" id="329523"/>
    <lineage>
        <taxon>Bacteria</taxon>
        <taxon>Bacillati</taxon>
        <taxon>Actinomycetota</taxon>
        <taxon>Actinomycetes</taxon>
        <taxon>Kitasatosporales</taxon>
        <taxon>Streptomycetaceae</taxon>
        <taxon>Streptomyces</taxon>
    </lineage>
</organism>
<dbReference type="Proteomes" id="UP001500016">
    <property type="component" value="Unassembled WGS sequence"/>
</dbReference>
<keyword evidence="5" id="KW-1185">Reference proteome</keyword>
<feature type="transmembrane region" description="Helical" evidence="2">
    <location>
        <begin position="67"/>
        <end position="91"/>
    </location>
</feature>
<keyword evidence="2" id="KW-1133">Transmembrane helix</keyword>
<evidence type="ECO:0000313" key="4">
    <source>
        <dbReference type="EMBL" id="GAA2102389.1"/>
    </source>
</evidence>
<feature type="region of interest" description="Disordered" evidence="1">
    <location>
        <begin position="1"/>
        <end position="67"/>
    </location>
</feature>
<feature type="region of interest" description="Disordered" evidence="1">
    <location>
        <begin position="90"/>
        <end position="135"/>
    </location>
</feature>
<dbReference type="EMBL" id="BAAAPE010000028">
    <property type="protein sequence ID" value="GAA2102389.1"/>
    <property type="molecule type" value="Genomic_DNA"/>
</dbReference>
<feature type="domain" description="DUF2510" evidence="3">
    <location>
        <begin position="5"/>
        <end position="38"/>
    </location>
</feature>
<reference evidence="4 5" key="1">
    <citation type="journal article" date="2019" name="Int. J. Syst. Evol. Microbiol.">
        <title>The Global Catalogue of Microorganisms (GCM) 10K type strain sequencing project: providing services to taxonomists for standard genome sequencing and annotation.</title>
        <authorList>
            <consortium name="The Broad Institute Genomics Platform"/>
            <consortium name="The Broad Institute Genome Sequencing Center for Infectious Disease"/>
            <person name="Wu L."/>
            <person name="Ma J."/>
        </authorList>
    </citation>
    <scope>NUCLEOTIDE SEQUENCE [LARGE SCALE GENOMIC DNA]</scope>
    <source>
        <strain evidence="4 5">JCM 15478</strain>
    </source>
</reference>
<dbReference type="Pfam" id="PF10708">
    <property type="entry name" value="DUF2510"/>
    <property type="match status" value="1"/>
</dbReference>
<protein>
    <submittedName>
        <fullName evidence="4">DUF2510 domain-containing protein</fullName>
    </submittedName>
</protein>